<evidence type="ECO:0000256" key="2">
    <source>
        <dbReference type="ARBA" id="ARBA00004948"/>
    </source>
</evidence>
<feature type="binding site" evidence="8">
    <location>
        <begin position="184"/>
        <end position="185"/>
    </location>
    <ligand>
        <name>1-deoxy-D-xylulose 5-phosphate</name>
        <dbReference type="ChEBI" id="CHEBI:57792"/>
    </ligand>
</feature>
<keyword evidence="5 8" id="KW-0784">Thiamine biosynthesis</keyword>
<dbReference type="STRING" id="520762.AN619_01490"/>
<comment type="catalytic activity">
    <reaction evidence="7 8">
        <text>[ThiS sulfur-carrier protein]-C-terminal-Gly-aminoethanethioate + 2-iminoacetate + 1-deoxy-D-xylulose 5-phosphate = [ThiS sulfur-carrier protein]-C-terminal Gly-Gly + 2-[(2R,5Z)-2-carboxy-4-methylthiazol-5(2H)-ylidene]ethyl phosphate + 2 H2O + H(+)</text>
        <dbReference type="Rhea" id="RHEA:26297"/>
        <dbReference type="Rhea" id="RHEA-COMP:12909"/>
        <dbReference type="Rhea" id="RHEA-COMP:19908"/>
        <dbReference type="ChEBI" id="CHEBI:15377"/>
        <dbReference type="ChEBI" id="CHEBI:15378"/>
        <dbReference type="ChEBI" id="CHEBI:57792"/>
        <dbReference type="ChEBI" id="CHEBI:62899"/>
        <dbReference type="ChEBI" id="CHEBI:77846"/>
        <dbReference type="ChEBI" id="CHEBI:90778"/>
        <dbReference type="ChEBI" id="CHEBI:232372"/>
        <dbReference type="EC" id="2.8.1.10"/>
    </reaction>
</comment>
<dbReference type="OrthoDB" id="9805935at2"/>
<accession>A0A140LDJ8</accession>
<comment type="pathway">
    <text evidence="2 8">Cofactor biosynthesis; thiamine diphosphate biosynthesis.</text>
</comment>
<dbReference type="AlphaFoldDB" id="A0A140LDJ8"/>
<dbReference type="GO" id="GO:1990107">
    <property type="term" value="F:thiazole synthase activity"/>
    <property type="evidence" value="ECO:0007669"/>
    <property type="project" value="UniProtKB-EC"/>
</dbReference>
<keyword evidence="6 8" id="KW-0704">Schiff base</keyword>
<comment type="subcellular location">
    <subcellularLocation>
        <location evidence="8">Cytoplasm</location>
    </subcellularLocation>
</comment>
<dbReference type="UniPathway" id="UPA00060"/>
<dbReference type="PATRIC" id="fig|520762.4.peg.175"/>
<feature type="domain" description="Thiazole synthase ThiG" evidence="9">
    <location>
        <begin position="7"/>
        <end position="249"/>
    </location>
</feature>
<dbReference type="GO" id="GO:0005737">
    <property type="term" value="C:cytoplasm"/>
    <property type="evidence" value="ECO:0007669"/>
    <property type="project" value="UniProtKB-SubCell"/>
</dbReference>
<comment type="subunit">
    <text evidence="8">Homotetramer. Forms heterodimers with either ThiH or ThiS.</text>
</comment>
<evidence type="ECO:0000259" key="9">
    <source>
        <dbReference type="Pfam" id="PF05690"/>
    </source>
</evidence>
<keyword evidence="8" id="KW-0963">Cytoplasm</keyword>
<keyword evidence="4 8" id="KW-0808">Transferase</keyword>
<evidence type="ECO:0000256" key="1">
    <source>
        <dbReference type="ARBA" id="ARBA00002834"/>
    </source>
</evidence>
<dbReference type="RefSeq" id="WP_068554103.1">
    <property type="nucleotide sequence ID" value="NZ_LOEE01000004.1"/>
</dbReference>
<dbReference type="HAMAP" id="MF_00443">
    <property type="entry name" value="ThiG"/>
    <property type="match status" value="1"/>
</dbReference>
<dbReference type="Proteomes" id="UP000070456">
    <property type="component" value="Unassembled WGS sequence"/>
</dbReference>
<feature type="binding site" evidence="8">
    <location>
        <position position="158"/>
    </location>
    <ligand>
        <name>1-deoxy-D-xylulose 5-phosphate</name>
        <dbReference type="ChEBI" id="CHEBI:57792"/>
    </ligand>
</feature>
<sequence length="255" mass="27043">MKDTFTIGGIALKSRLFVGTGKFSSHQIMTEAIEASNAQVVTVALRRIDLDSAEENVLNFIPKNCILLPNTSGARTAEEAVRIARIARAAGCGNWIKIEVISDHKYLLPDNYETIKATEILAKEGFVVLPYMNPDLMVAKRLQEAGAAAVMPLGAPIGTNRGLKTKEMIRILIDEINLPIIVDAGIGKPSEAAEAMEMGAAAVLVNTAIATAGDPVAMARAFDLAVQAGRMAHISGPGATRLYAEASSPLTGFLE</sequence>
<protein>
    <recommendedName>
        <fullName evidence="3 8">Thiazole synthase</fullName>
        <ecNumber evidence="3 8">2.8.1.10</ecNumber>
    </recommendedName>
</protein>
<dbReference type="Gene3D" id="3.20.20.70">
    <property type="entry name" value="Aldolase class I"/>
    <property type="match status" value="1"/>
</dbReference>
<feature type="binding site" evidence="8">
    <location>
        <begin position="206"/>
        <end position="207"/>
    </location>
    <ligand>
        <name>1-deoxy-D-xylulose 5-phosphate</name>
        <dbReference type="ChEBI" id="CHEBI:57792"/>
    </ligand>
</feature>
<comment type="function">
    <text evidence="1 8">Catalyzes the rearrangement of 1-deoxy-D-xylulose 5-phosphate (DXP) to produce the thiazole phosphate moiety of thiamine. Sulfur is provided by the thiocarboxylate moiety of the carrier protein ThiS. In vitro, sulfur can be provided by H(2)S.</text>
</comment>
<dbReference type="EMBL" id="LOEE01000004">
    <property type="protein sequence ID" value="KXG78623.1"/>
    <property type="molecule type" value="Genomic_DNA"/>
</dbReference>
<evidence type="ECO:0000313" key="11">
    <source>
        <dbReference type="Proteomes" id="UP000070456"/>
    </source>
</evidence>
<dbReference type="EC" id="2.8.1.10" evidence="3 8"/>
<proteinExistence type="inferred from homology"/>
<keyword evidence="11" id="KW-1185">Reference proteome</keyword>
<dbReference type="InterPro" id="IPR013785">
    <property type="entry name" value="Aldolase_TIM"/>
</dbReference>
<dbReference type="InterPro" id="IPR008867">
    <property type="entry name" value="ThiG"/>
</dbReference>
<reference evidence="10 11" key="1">
    <citation type="submission" date="2015-12" db="EMBL/GenBank/DDBJ databases">
        <title>Draft genome sequence of the thermoanaerobe Thermotalea metallivorans, an isolate from the runoff channel of the Great Artesian Basin, Australia.</title>
        <authorList>
            <person name="Patel B.K."/>
        </authorList>
    </citation>
    <scope>NUCLEOTIDE SEQUENCE [LARGE SCALE GENOMIC DNA]</scope>
    <source>
        <strain evidence="10 11">B2-1</strain>
    </source>
</reference>
<gene>
    <name evidence="8 10" type="primary">thiG</name>
    <name evidence="10" type="ORF">AN619_01490</name>
</gene>
<name>A0A140LDJ8_9FIRM</name>
<evidence type="ECO:0000256" key="6">
    <source>
        <dbReference type="ARBA" id="ARBA00023270"/>
    </source>
</evidence>
<evidence type="ECO:0000256" key="4">
    <source>
        <dbReference type="ARBA" id="ARBA00022679"/>
    </source>
</evidence>
<evidence type="ECO:0000256" key="5">
    <source>
        <dbReference type="ARBA" id="ARBA00022977"/>
    </source>
</evidence>
<evidence type="ECO:0000256" key="3">
    <source>
        <dbReference type="ARBA" id="ARBA00011960"/>
    </source>
</evidence>
<dbReference type="Pfam" id="PF05690">
    <property type="entry name" value="ThiG"/>
    <property type="match status" value="1"/>
</dbReference>
<dbReference type="PANTHER" id="PTHR34266:SF2">
    <property type="entry name" value="THIAZOLE SYNTHASE"/>
    <property type="match status" value="1"/>
</dbReference>
<dbReference type="PANTHER" id="PTHR34266">
    <property type="entry name" value="THIAZOLE SYNTHASE"/>
    <property type="match status" value="1"/>
</dbReference>
<evidence type="ECO:0000313" key="10">
    <source>
        <dbReference type="EMBL" id="KXG78623.1"/>
    </source>
</evidence>
<comment type="similarity">
    <text evidence="8">Belongs to the ThiG family.</text>
</comment>
<organism evidence="10 11">
    <name type="scientific">Thermotalea metallivorans</name>
    <dbReference type="NCBI Taxonomy" id="520762"/>
    <lineage>
        <taxon>Bacteria</taxon>
        <taxon>Bacillati</taxon>
        <taxon>Bacillota</taxon>
        <taxon>Clostridia</taxon>
        <taxon>Peptostreptococcales</taxon>
        <taxon>Thermotaleaceae</taxon>
        <taxon>Thermotalea</taxon>
    </lineage>
</organism>
<comment type="caution">
    <text evidence="10">The sequence shown here is derived from an EMBL/GenBank/DDBJ whole genome shotgun (WGS) entry which is preliminary data.</text>
</comment>
<dbReference type="InterPro" id="IPR033983">
    <property type="entry name" value="Thiazole_synthase_ThiG"/>
</dbReference>
<evidence type="ECO:0000256" key="7">
    <source>
        <dbReference type="ARBA" id="ARBA00049897"/>
    </source>
</evidence>
<dbReference type="GO" id="GO:0009229">
    <property type="term" value="P:thiamine diphosphate biosynthetic process"/>
    <property type="evidence" value="ECO:0007669"/>
    <property type="project" value="UniProtKB-UniRule"/>
</dbReference>
<dbReference type="CDD" id="cd04728">
    <property type="entry name" value="ThiG"/>
    <property type="match status" value="1"/>
</dbReference>
<feature type="active site" description="Schiff-base intermediate with DXP" evidence="8">
    <location>
        <position position="97"/>
    </location>
</feature>
<dbReference type="SUPFAM" id="SSF110399">
    <property type="entry name" value="ThiG-like"/>
    <property type="match status" value="1"/>
</dbReference>
<evidence type="ECO:0000256" key="8">
    <source>
        <dbReference type="HAMAP-Rule" id="MF_00443"/>
    </source>
</evidence>